<sequence>MPFPRRAWHAGRSSLAGRAECNDFSIGIELEGSDDIPYAGAQYQRLEAVLAVLMAAYPAIRPERVVGHCHVAPARKSDPGPVFEWGRLARSLGIPAPGIPGVQRYGGR</sequence>
<proteinExistence type="predicted"/>
<evidence type="ECO:0000256" key="11">
    <source>
        <dbReference type="ARBA" id="ARBA00042615"/>
    </source>
</evidence>
<dbReference type="GO" id="GO:0071555">
    <property type="term" value="P:cell wall organization"/>
    <property type="evidence" value="ECO:0007669"/>
    <property type="project" value="UniProtKB-KW"/>
</dbReference>
<dbReference type="PANTHER" id="PTHR30417:SF4">
    <property type="entry name" value="1,6-ANHYDRO-N-ACETYLMURAMYL-L-ALANINE AMIDASE AMPD"/>
    <property type="match status" value="1"/>
</dbReference>
<evidence type="ECO:0000256" key="3">
    <source>
        <dbReference type="ARBA" id="ARBA00004496"/>
    </source>
</evidence>
<feature type="domain" description="N-acetylmuramoyl-L-alanine amidase" evidence="12">
    <location>
        <begin position="2"/>
        <end position="81"/>
    </location>
</feature>
<evidence type="ECO:0000259" key="12">
    <source>
        <dbReference type="Pfam" id="PF01510"/>
    </source>
</evidence>
<evidence type="ECO:0000256" key="9">
    <source>
        <dbReference type="ARBA" id="ARBA00023316"/>
    </source>
</evidence>
<dbReference type="Gene3D" id="3.40.80.10">
    <property type="entry name" value="Peptidoglycan recognition protein-like"/>
    <property type="match status" value="1"/>
</dbReference>
<dbReference type="EC" id="3.5.1.28" evidence="4"/>
<evidence type="ECO:0000256" key="1">
    <source>
        <dbReference type="ARBA" id="ARBA00001561"/>
    </source>
</evidence>
<evidence type="ECO:0000256" key="8">
    <source>
        <dbReference type="ARBA" id="ARBA00022833"/>
    </source>
</evidence>
<dbReference type="GO" id="GO:0008745">
    <property type="term" value="F:N-acetylmuramoyl-L-alanine amidase activity"/>
    <property type="evidence" value="ECO:0007669"/>
    <property type="project" value="UniProtKB-EC"/>
</dbReference>
<keyword evidence="7 13" id="KW-0378">Hydrolase</keyword>
<evidence type="ECO:0000256" key="10">
    <source>
        <dbReference type="ARBA" id="ARBA00039257"/>
    </source>
</evidence>
<dbReference type="PANTHER" id="PTHR30417">
    <property type="entry name" value="N-ACETYLMURAMOYL-L-ALANINE AMIDASE AMID"/>
    <property type="match status" value="1"/>
</dbReference>
<evidence type="ECO:0000256" key="7">
    <source>
        <dbReference type="ARBA" id="ARBA00022801"/>
    </source>
</evidence>
<dbReference type="GO" id="GO:0046872">
    <property type="term" value="F:metal ion binding"/>
    <property type="evidence" value="ECO:0007669"/>
    <property type="project" value="UniProtKB-KW"/>
</dbReference>
<dbReference type="EMBL" id="MN079246">
    <property type="protein sequence ID" value="QEA07419.1"/>
    <property type="molecule type" value="Genomic_DNA"/>
</dbReference>
<comment type="cofactor">
    <cofactor evidence="2">
        <name>Zn(2+)</name>
        <dbReference type="ChEBI" id="CHEBI:29105"/>
    </cofactor>
</comment>
<keyword evidence="5" id="KW-0963">Cytoplasm</keyword>
<dbReference type="SUPFAM" id="SSF55846">
    <property type="entry name" value="N-acetylmuramoyl-L-alanine amidase-like"/>
    <property type="match status" value="1"/>
</dbReference>
<dbReference type="InterPro" id="IPR036505">
    <property type="entry name" value="Amidase/PGRP_sf"/>
</dbReference>
<evidence type="ECO:0000256" key="2">
    <source>
        <dbReference type="ARBA" id="ARBA00001947"/>
    </source>
</evidence>
<accession>A0A5B8REG2</accession>
<evidence type="ECO:0000313" key="13">
    <source>
        <dbReference type="EMBL" id="QEA07419.1"/>
    </source>
</evidence>
<dbReference type="InterPro" id="IPR002502">
    <property type="entry name" value="Amidase_domain"/>
</dbReference>
<protein>
    <recommendedName>
        <fullName evidence="10">1,6-anhydro-N-acetylmuramyl-L-alanine amidase AmpD</fullName>
        <ecNumber evidence="4">3.5.1.28</ecNumber>
    </recommendedName>
    <alternativeName>
        <fullName evidence="11">N-acetylmuramoyl-L-alanine amidase</fullName>
    </alternativeName>
</protein>
<dbReference type="GO" id="GO:0009253">
    <property type="term" value="P:peptidoglycan catabolic process"/>
    <property type="evidence" value="ECO:0007669"/>
    <property type="project" value="InterPro"/>
</dbReference>
<evidence type="ECO:0000256" key="4">
    <source>
        <dbReference type="ARBA" id="ARBA00011901"/>
    </source>
</evidence>
<dbReference type="CDD" id="cd06583">
    <property type="entry name" value="PGRP"/>
    <property type="match status" value="1"/>
</dbReference>
<organism evidence="13">
    <name type="scientific">uncultured organism</name>
    <dbReference type="NCBI Taxonomy" id="155900"/>
    <lineage>
        <taxon>unclassified sequences</taxon>
        <taxon>environmental samples</taxon>
    </lineage>
</organism>
<dbReference type="InterPro" id="IPR051206">
    <property type="entry name" value="NAMLAA_amidase_2"/>
</dbReference>
<name>A0A5B8REG2_9ZZZZ</name>
<dbReference type="Pfam" id="PF01510">
    <property type="entry name" value="Amidase_2"/>
    <property type="match status" value="1"/>
</dbReference>
<reference evidence="13" key="1">
    <citation type="submission" date="2019-06" db="EMBL/GenBank/DDBJ databases">
        <authorList>
            <person name="Murdoch R.W."/>
            <person name="Fathepure B."/>
        </authorList>
    </citation>
    <scope>NUCLEOTIDE SEQUENCE</scope>
</reference>
<keyword evidence="8" id="KW-0862">Zinc</keyword>
<evidence type="ECO:0000256" key="6">
    <source>
        <dbReference type="ARBA" id="ARBA00022723"/>
    </source>
</evidence>
<comment type="subcellular location">
    <subcellularLocation>
        <location evidence="3">Cytoplasm</location>
    </subcellularLocation>
</comment>
<evidence type="ECO:0000256" key="5">
    <source>
        <dbReference type="ARBA" id="ARBA00022490"/>
    </source>
</evidence>
<dbReference type="GO" id="GO:0009254">
    <property type="term" value="P:peptidoglycan turnover"/>
    <property type="evidence" value="ECO:0007669"/>
    <property type="project" value="TreeGrafter"/>
</dbReference>
<keyword evidence="6" id="KW-0479">Metal-binding</keyword>
<dbReference type="AlphaFoldDB" id="A0A5B8REG2"/>
<keyword evidence="9" id="KW-0961">Cell wall biogenesis/degradation</keyword>
<gene>
    <name evidence="13" type="primary">ampD_1</name>
    <name evidence="13" type="ORF">KBTEX_03769</name>
</gene>
<comment type="catalytic activity">
    <reaction evidence="1">
        <text>Hydrolyzes the link between N-acetylmuramoyl residues and L-amino acid residues in certain cell-wall glycopeptides.</text>
        <dbReference type="EC" id="3.5.1.28"/>
    </reaction>
</comment>